<keyword evidence="1" id="KW-1185">Reference proteome</keyword>
<sequence>MDSSLLILNGDCLDNVFQFFSLDELMVIFGEVHPFIDDAIHRQLHRFRDFEFSMRFPPQYNEEQLKTLGGHLRSLNVNVGYSTRSVDVLKLLHQLFIGAKESGRLQALKIQHTNFTNPYMTIIMPVASTLRELDLGRCDIEDYNQLMLLLQSATNLEILALYNKDIACLDESVLNRLRSLKINWLVGTAMFDVSEISRKHPLLSIKVYHFDNVDVYGPPLIGKTGYFH</sequence>
<name>A0A6P8WC14_DROAB</name>
<dbReference type="Gene3D" id="3.80.10.10">
    <property type="entry name" value="Ribonuclease Inhibitor"/>
    <property type="match status" value="1"/>
</dbReference>
<dbReference type="Proteomes" id="UP000515160">
    <property type="component" value="Chromosome 2L"/>
</dbReference>
<gene>
    <name evidence="2 3" type="primary">LOC117565930</name>
</gene>
<dbReference type="AlphaFoldDB" id="A0A6P8WC14"/>
<evidence type="ECO:0000313" key="2">
    <source>
        <dbReference type="RefSeq" id="XP_034101206.1"/>
    </source>
</evidence>
<accession>A0A6P8WC14</accession>
<organism evidence="1 2">
    <name type="scientific">Drosophila albomicans</name>
    <name type="common">Fruit fly</name>
    <dbReference type="NCBI Taxonomy" id="7291"/>
    <lineage>
        <taxon>Eukaryota</taxon>
        <taxon>Metazoa</taxon>
        <taxon>Ecdysozoa</taxon>
        <taxon>Arthropoda</taxon>
        <taxon>Hexapoda</taxon>
        <taxon>Insecta</taxon>
        <taxon>Pterygota</taxon>
        <taxon>Neoptera</taxon>
        <taxon>Endopterygota</taxon>
        <taxon>Diptera</taxon>
        <taxon>Brachycera</taxon>
        <taxon>Muscomorpha</taxon>
        <taxon>Ephydroidea</taxon>
        <taxon>Drosophilidae</taxon>
        <taxon>Drosophila</taxon>
    </lineage>
</organism>
<dbReference type="SUPFAM" id="SSF52047">
    <property type="entry name" value="RNI-like"/>
    <property type="match status" value="1"/>
</dbReference>
<dbReference type="RefSeq" id="XP_034101206.1">
    <property type="nucleotide sequence ID" value="XM_034245315.2"/>
</dbReference>
<proteinExistence type="predicted"/>
<dbReference type="OrthoDB" id="549243at2759"/>
<evidence type="ECO:0000313" key="1">
    <source>
        <dbReference type="Proteomes" id="UP000515160"/>
    </source>
</evidence>
<reference evidence="2 3" key="1">
    <citation type="submission" date="2025-04" db="UniProtKB">
        <authorList>
            <consortium name="RefSeq"/>
        </authorList>
    </citation>
    <scope>IDENTIFICATION</scope>
    <source>
        <strain evidence="2 3">15112-1751.03</strain>
        <tissue evidence="2 3">Whole Adult</tissue>
    </source>
</reference>
<dbReference type="RefSeq" id="XP_034101208.1">
    <property type="nucleotide sequence ID" value="XM_034245317.2"/>
</dbReference>
<dbReference type="InterPro" id="IPR032675">
    <property type="entry name" value="LRR_dom_sf"/>
</dbReference>
<evidence type="ECO:0000313" key="3">
    <source>
        <dbReference type="RefSeq" id="XP_034101208.1"/>
    </source>
</evidence>
<protein>
    <submittedName>
        <fullName evidence="2 3">Uncharacterized protein LOC117565930 isoform X2</fullName>
    </submittedName>
</protein>
<dbReference type="GeneID" id="117565930"/>